<dbReference type="AlphaFoldDB" id="A0A7J7JRT4"/>
<protein>
    <submittedName>
        <fullName evidence="1">Uncharacterized protein</fullName>
    </submittedName>
</protein>
<keyword evidence="2" id="KW-1185">Reference proteome</keyword>
<sequence>MPDECLTARNLSESWRKDNRGSRISPIWGKSNCDTKQMVRDGRPWFRFVGEAGNRLLDTCPPVYSCGTYGGIWTDQPMPTRVGVVTTVFVYASRDGRGKGYTCKQSIWNISVMRCSDSPHDLIYRYDNDYKGCNFGFCSMD</sequence>
<dbReference type="Proteomes" id="UP000593567">
    <property type="component" value="Unassembled WGS sequence"/>
</dbReference>
<evidence type="ECO:0000313" key="1">
    <source>
        <dbReference type="EMBL" id="KAF6029059.1"/>
    </source>
</evidence>
<organism evidence="1 2">
    <name type="scientific">Bugula neritina</name>
    <name type="common">Brown bryozoan</name>
    <name type="synonym">Sertularia neritina</name>
    <dbReference type="NCBI Taxonomy" id="10212"/>
    <lineage>
        <taxon>Eukaryota</taxon>
        <taxon>Metazoa</taxon>
        <taxon>Spiralia</taxon>
        <taxon>Lophotrochozoa</taxon>
        <taxon>Bryozoa</taxon>
        <taxon>Gymnolaemata</taxon>
        <taxon>Cheilostomatida</taxon>
        <taxon>Flustrina</taxon>
        <taxon>Buguloidea</taxon>
        <taxon>Bugulidae</taxon>
        <taxon>Bugula</taxon>
    </lineage>
</organism>
<dbReference type="EMBL" id="VXIV02001858">
    <property type="protein sequence ID" value="KAF6029059.1"/>
    <property type="molecule type" value="Genomic_DNA"/>
</dbReference>
<proteinExistence type="predicted"/>
<evidence type="ECO:0000313" key="2">
    <source>
        <dbReference type="Proteomes" id="UP000593567"/>
    </source>
</evidence>
<name>A0A7J7JRT4_BUGNE</name>
<reference evidence="1" key="1">
    <citation type="submission" date="2020-06" db="EMBL/GenBank/DDBJ databases">
        <title>Draft genome of Bugula neritina, a colonial animal packing powerful symbionts and potential medicines.</title>
        <authorList>
            <person name="Rayko M."/>
        </authorList>
    </citation>
    <scope>NUCLEOTIDE SEQUENCE [LARGE SCALE GENOMIC DNA]</scope>
    <source>
        <strain evidence="1">Kwan_BN1</strain>
    </source>
</reference>
<accession>A0A7J7JRT4</accession>
<gene>
    <name evidence="1" type="ORF">EB796_012639</name>
</gene>
<comment type="caution">
    <text evidence="1">The sequence shown here is derived from an EMBL/GenBank/DDBJ whole genome shotgun (WGS) entry which is preliminary data.</text>
</comment>
<dbReference type="OrthoDB" id="10043005at2759"/>